<dbReference type="AlphaFoldDB" id="A0AAD7C3Y5"/>
<dbReference type="Pfam" id="PF20415">
    <property type="entry name" value="DUF6699"/>
    <property type="match status" value="1"/>
</dbReference>
<gene>
    <name evidence="2" type="ORF">FB45DRAFT_903109</name>
</gene>
<protein>
    <recommendedName>
        <fullName evidence="1">DUF6699 domain-containing protein</fullName>
    </recommendedName>
</protein>
<organism evidence="2 3">
    <name type="scientific">Roridomyces roridus</name>
    <dbReference type="NCBI Taxonomy" id="1738132"/>
    <lineage>
        <taxon>Eukaryota</taxon>
        <taxon>Fungi</taxon>
        <taxon>Dikarya</taxon>
        <taxon>Basidiomycota</taxon>
        <taxon>Agaricomycotina</taxon>
        <taxon>Agaricomycetes</taxon>
        <taxon>Agaricomycetidae</taxon>
        <taxon>Agaricales</taxon>
        <taxon>Marasmiineae</taxon>
        <taxon>Mycenaceae</taxon>
        <taxon>Roridomyces</taxon>
    </lineage>
</organism>
<reference evidence="2" key="1">
    <citation type="submission" date="2023-03" db="EMBL/GenBank/DDBJ databases">
        <title>Massive genome expansion in bonnet fungi (Mycena s.s.) driven by repeated elements and novel gene families across ecological guilds.</title>
        <authorList>
            <consortium name="Lawrence Berkeley National Laboratory"/>
            <person name="Harder C.B."/>
            <person name="Miyauchi S."/>
            <person name="Viragh M."/>
            <person name="Kuo A."/>
            <person name="Thoen E."/>
            <person name="Andreopoulos B."/>
            <person name="Lu D."/>
            <person name="Skrede I."/>
            <person name="Drula E."/>
            <person name="Henrissat B."/>
            <person name="Morin E."/>
            <person name="Kohler A."/>
            <person name="Barry K."/>
            <person name="LaButti K."/>
            <person name="Morin E."/>
            <person name="Salamov A."/>
            <person name="Lipzen A."/>
            <person name="Mereny Z."/>
            <person name="Hegedus B."/>
            <person name="Baldrian P."/>
            <person name="Stursova M."/>
            <person name="Weitz H."/>
            <person name="Taylor A."/>
            <person name="Grigoriev I.V."/>
            <person name="Nagy L.G."/>
            <person name="Martin F."/>
            <person name="Kauserud H."/>
        </authorList>
    </citation>
    <scope>NUCLEOTIDE SEQUENCE</scope>
    <source>
        <strain evidence="2">9284</strain>
    </source>
</reference>
<evidence type="ECO:0000313" key="2">
    <source>
        <dbReference type="EMBL" id="KAJ7638517.1"/>
    </source>
</evidence>
<keyword evidence="3" id="KW-1185">Reference proteome</keyword>
<feature type="domain" description="DUF6699" evidence="1">
    <location>
        <begin position="79"/>
        <end position="208"/>
    </location>
</feature>
<evidence type="ECO:0000259" key="1">
    <source>
        <dbReference type="Pfam" id="PF20415"/>
    </source>
</evidence>
<name>A0AAD7C3Y5_9AGAR</name>
<accession>A0AAD7C3Y5</accession>
<dbReference type="InterPro" id="IPR046522">
    <property type="entry name" value="DUF6699"/>
</dbReference>
<dbReference type="Proteomes" id="UP001221142">
    <property type="component" value="Unassembled WGS sequence"/>
</dbReference>
<proteinExistence type="predicted"/>
<dbReference type="EMBL" id="JARKIF010000005">
    <property type="protein sequence ID" value="KAJ7638517.1"/>
    <property type="molecule type" value="Genomic_DNA"/>
</dbReference>
<sequence>MPVPAMTRYVQQSPPSGAYFSPPSSAAPQYYPSPYTPSGSPMTPPPFNHSRSLYACSPLPPLNGHIHNLLSSRSGPALGFDVSSDPAHTLSSLLSPPVLAEPATTPCLPCVTIVSDLFPWRISIYPSSSKPGAYVTVADVLCGIYRELRQQVPADDHDLVSAPQHILDAASRSFYARCKRDASQRPRGLRRIDFLQGRRAFSGLSPTSESPDIWRLDVL</sequence>
<evidence type="ECO:0000313" key="3">
    <source>
        <dbReference type="Proteomes" id="UP001221142"/>
    </source>
</evidence>
<comment type="caution">
    <text evidence="2">The sequence shown here is derived from an EMBL/GenBank/DDBJ whole genome shotgun (WGS) entry which is preliminary data.</text>
</comment>